<dbReference type="SUPFAM" id="SSF81767">
    <property type="entry name" value="Pre-protein crosslinking domain of SecA"/>
    <property type="match status" value="1"/>
</dbReference>
<dbReference type="SUPFAM" id="SSF81886">
    <property type="entry name" value="Helical scaffold and wing domains of SecA"/>
    <property type="match status" value="1"/>
</dbReference>
<evidence type="ECO:0000259" key="14">
    <source>
        <dbReference type="PROSITE" id="PS51194"/>
    </source>
</evidence>
<dbReference type="SUPFAM" id="SSF52540">
    <property type="entry name" value="P-loop containing nucleoside triphosphate hydrolases"/>
    <property type="match status" value="2"/>
</dbReference>
<dbReference type="GO" id="GO:0005886">
    <property type="term" value="C:plasma membrane"/>
    <property type="evidence" value="ECO:0007669"/>
    <property type="project" value="UniProtKB-SubCell"/>
</dbReference>
<dbReference type="OrthoDB" id="9805579at2"/>
<dbReference type="GO" id="GO:0006605">
    <property type="term" value="P:protein targeting"/>
    <property type="evidence" value="ECO:0007669"/>
    <property type="project" value="UniProtKB-UniRule"/>
</dbReference>
<dbReference type="InterPro" id="IPR011130">
    <property type="entry name" value="SecA_preprotein_X-link_dom"/>
</dbReference>
<dbReference type="CDD" id="cd17928">
    <property type="entry name" value="DEXDc_SecA"/>
    <property type="match status" value="1"/>
</dbReference>
<feature type="domain" description="Helicase ATP-binding" evidence="13">
    <location>
        <begin position="76"/>
        <end position="221"/>
    </location>
</feature>
<feature type="binding site" evidence="12">
    <location>
        <position position="74"/>
    </location>
    <ligand>
        <name>ATP</name>
        <dbReference type="ChEBI" id="CHEBI:30616"/>
    </ligand>
</feature>
<dbReference type="Gene3D" id="3.90.1440.10">
    <property type="entry name" value="SecA, preprotein cross-linking domain"/>
    <property type="match status" value="1"/>
</dbReference>
<evidence type="ECO:0000256" key="10">
    <source>
        <dbReference type="ARBA" id="ARBA00023010"/>
    </source>
</evidence>
<evidence type="ECO:0000256" key="4">
    <source>
        <dbReference type="ARBA" id="ARBA00022475"/>
    </source>
</evidence>
<evidence type="ECO:0000256" key="5">
    <source>
        <dbReference type="ARBA" id="ARBA00022490"/>
    </source>
</evidence>
<accession>A0A2S9QR71</accession>
<keyword evidence="4 12" id="KW-1003">Cell membrane</keyword>
<dbReference type="EC" id="7.4.2.8" evidence="12"/>
<dbReference type="InterPro" id="IPR011116">
    <property type="entry name" value="SecA_Wing/Scaffold"/>
</dbReference>
<feature type="binding site" evidence="12">
    <location>
        <begin position="92"/>
        <end position="96"/>
    </location>
    <ligand>
        <name>ATP</name>
        <dbReference type="ChEBI" id="CHEBI:30616"/>
    </ligand>
</feature>
<dbReference type="Pfam" id="PF01043">
    <property type="entry name" value="SecA_PP_bind"/>
    <property type="match status" value="1"/>
</dbReference>
<dbReference type="AlphaFoldDB" id="A0A2S9QR71"/>
<keyword evidence="3 12" id="KW-0813">Transport</keyword>
<dbReference type="GO" id="GO:0008564">
    <property type="term" value="F:protein-exporting ATPase activity"/>
    <property type="evidence" value="ECO:0007669"/>
    <property type="project" value="UniProtKB-EC"/>
</dbReference>
<sequence length="775" mass="86267">MSSSEAAARRTIASVAALERSVRALDDAGLRGRTAEFRERIAGGERLDALLPEAFAVVREAALRVLGKFPYENQLLAGLVMHRGGIAAMKTGEGKSLTATLPLYLNALSGRGAIFVTVNAYLARRDAEEFRPLFEFLGLSLAAGVPEPGDDDFSTAEKQRIYAADVVYSTSDKLGFDYLLENLVGTGEEKYLRPFNYVLIDEADAVLLDLAQMPLVISGSPRVQSNLYPLAAEFAATLREGADYEVDEASGTATLTEDGIAAASRYFHVDNLFAPGLFQLNRHVSLALRARTGFEPLRDYMVMNDQLVLLSSVTGRLLEGNKLQGGLHQAIEAREGLATTTENRAMASVTYQNLFRMFAKMSGMTGTARGAEKELLRSYGTEVVEIPTHRPVIRVDEPDIVVASADEKLRLVMDHLEEMRRTRRPILVTTASVSSSMEISRLLLERGIEHNLLTALSEAKEAEMVAEAGRVGAITVATLIAGRGTDIKLDEESRALGGLVIIATEKLPNRRVEGQVRGRAGRQGDPGSSRFYASLEDEVFVRFGSVPQERVRGRAWRERTMHRLLNRAQLASEERASGARTLSRDFDVAMARQRDLVYAMRDRILTGPPYTAQELRGIASGVIAEAVRAEEWETPGKLMRYVFDTLAYRLPDDFDRLDRGDRRRVHEYLLGIFARSVRGTEEGLGDPELFGRFQRLVFLKAIDAAWIEQVDFLEQLKTVVQDRNMAQHRVEYEYRREAYFAFEEMKRRIERDAVRLLSLSRIERGADGGLVVQFA</sequence>
<comment type="subcellular location">
    <subcellularLocation>
        <location evidence="12">Cell membrane</location>
        <topology evidence="12">Peripheral membrane protein</topology>
        <orientation evidence="12">Cytoplasmic side</orientation>
    </subcellularLocation>
    <subcellularLocation>
        <location evidence="12">Cytoplasm</location>
    </subcellularLocation>
    <subcellularLocation>
        <location evidence="1">Membrane</location>
        <topology evidence="1">Peripheral membrane protein</topology>
    </subcellularLocation>
    <text evidence="12">Distribution is 50-50.</text>
</comment>
<evidence type="ECO:0000256" key="11">
    <source>
        <dbReference type="ARBA" id="ARBA00023136"/>
    </source>
</evidence>
<dbReference type="PROSITE" id="PS51192">
    <property type="entry name" value="HELICASE_ATP_BIND_1"/>
    <property type="match status" value="1"/>
</dbReference>
<evidence type="ECO:0000256" key="8">
    <source>
        <dbReference type="ARBA" id="ARBA00022927"/>
    </source>
</evidence>
<evidence type="ECO:0000313" key="17">
    <source>
        <dbReference type="Proteomes" id="UP000238650"/>
    </source>
</evidence>
<proteinExistence type="inferred from homology"/>
<keyword evidence="8 12" id="KW-0653">Protein transport</keyword>
<dbReference type="PANTHER" id="PTHR30612">
    <property type="entry name" value="SECA INNER MEMBRANE COMPONENT OF SEC PROTEIN SECRETION SYSTEM"/>
    <property type="match status" value="1"/>
</dbReference>
<dbReference type="PANTHER" id="PTHR30612:SF0">
    <property type="entry name" value="CHLOROPLAST PROTEIN-TRANSPORTING ATPASE"/>
    <property type="match status" value="1"/>
</dbReference>
<gene>
    <name evidence="12" type="primary">secA</name>
    <name evidence="16" type="ORF">B4915_03200</name>
</gene>
<feature type="domain" description="SecA family profile" evidence="15">
    <location>
        <begin position="1"/>
        <end position="564"/>
    </location>
</feature>
<comment type="similarity">
    <text evidence="2 12">Belongs to the SecA family.</text>
</comment>
<comment type="catalytic activity">
    <reaction evidence="12">
        <text>ATP + H2O + cellular proteinSide 1 = ADP + phosphate + cellular proteinSide 2.</text>
        <dbReference type="EC" id="7.4.2.8"/>
    </reaction>
</comment>
<comment type="subunit">
    <text evidence="12">Monomer and homodimer. Part of the essential Sec protein translocation apparatus which comprises SecA, SecYEG and auxiliary proteins SecDF. Other proteins may also be involved.</text>
</comment>
<dbReference type="InterPro" id="IPR044722">
    <property type="entry name" value="SecA_SF2_C"/>
</dbReference>
<evidence type="ECO:0000313" key="16">
    <source>
        <dbReference type="EMBL" id="PRI12081.1"/>
    </source>
</evidence>
<keyword evidence="17" id="KW-1185">Reference proteome</keyword>
<keyword evidence="10 12" id="KW-0811">Translocation</keyword>
<name>A0A2S9QR71_9MICO</name>
<keyword evidence="9 12" id="KW-1278">Translocase</keyword>
<dbReference type="InterPro" id="IPR014018">
    <property type="entry name" value="SecA_motor_DEAD"/>
</dbReference>
<dbReference type="Gene3D" id="3.40.50.300">
    <property type="entry name" value="P-loop containing nucleotide triphosphate hydrolases"/>
    <property type="match status" value="3"/>
</dbReference>
<dbReference type="InterPro" id="IPR036670">
    <property type="entry name" value="SecA_X-link_sf"/>
</dbReference>
<reference evidence="16 17" key="1">
    <citation type="journal article" date="2017" name="New Microbes New Infect">
        <title>Genome sequence of 'Leucobacter massiliensis' sp. nov. isolated from human pharynx after travel to the 2014 Hajj.</title>
        <authorList>
            <person name="Leangapichart T."/>
            <person name="Gautret P."/>
            <person name="Nguyen T.T."/>
            <person name="Armstrong N."/>
            <person name="Rolain J.M."/>
        </authorList>
    </citation>
    <scope>NUCLEOTIDE SEQUENCE [LARGE SCALE GENOMIC DNA]</scope>
    <source>
        <strain evidence="16 17">122RC15</strain>
    </source>
</reference>
<dbReference type="GO" id="GO:0005524">
    <property type="term" value="F:ATP binding"/>
    <property type="evidence" value="ECO:0007669"/>
    <property type="project" value="UniProtKB-UniRule"/>
</dbReference>
<dbReference type="Proteomes" id="UP000238650">
    <property type="component" value="Unassembled WGS sequence"/>
</dbReference>
<dbReference type="GO" id="GO:0017038">
    <property type="term" value="P:protein import"/>
    <property type="evidence" value="ECO:0007669"/>
    <property type="project" value="InterPro"/>
</dbReference>
<dbReference type="PROSITE" id="PS51194">
    <property type="entry name" value="HELICASE_CTER"/>
    <property type="match status" value="1"/>
</dbReference>
<dbReference type="Gene3D" id="1.10.3060.10">
    <property type="entry name" value="Helical scaffold and wing domains of SecA"/>
    <property type="match status" value="1"/>
</dbReference>
<dbReference type="GO" id="GO:0005829">
    <property type="term" value="C:cytosol"/>
    <property type="evidence" value="ECO:0007669"/>
    <property type="project" value="TreeGrafter"/>
</dbReference>
<comment type="caution">
    <text evidence="16">The sequence shown here is derived from an EMBL/GenBank/DDBJ whole genome shotgun (WGS) entry which is preliminary data.</text>
</comment>
<dbReference type="GO" id="GO:0065002">
    <property type="term" value="P:intracellular protein transmembrane transport"/>
    <property type="evidence" value="ECO:0007669"/>
    <property type="project" value="UniProtKB-UniRule"/>
</dbReference>
<dbReference type="InterPro" id="IPR036266">
    <property type="entry name" value="SecA_Wing/Scaffold_sf"/>
</dbReference>
<dbReference type="SMART" id="SM00958">
    <property type="entry name" value="SecA_PP_bind"/>
    <property type="match status" value="1"/>
</dbReference>
<evidence type="ECO:0000256" key="9">
    <source>
        <dbReference type="ARBA" id="ARBA00022967"/>
    </source>
</evidence>
<dbReference type="CDD" id="cd18803">
    <property type="entry name" value="SF2_C_secA"/>
    <property type="match status" value="1"/>
</dbReference>
<evidence type="ECO:0000256" key="6">
    <source>
        <dbReference type="ARBA" id="ARBA00022741"/>
    </source>
</evidence>
<evidence type="ECO:0000256" key="3">
    <source>
        <dbReference type="ARBA" id="ARBA00022448"/>
    </source>
</evidence>
<keyword evidence="6 12" id="KW-0547">Nucleotide-binding</keyword>
<evidence type="ECO:0000256" key="1">
    <source>
        <dbReference type="ARBA" id="ARBA00004170"/>
    </source>
</evidence>
<dbReference type="Pfam" id="PF07516">
    <property type="entry name" value="SecA_SW"/>
    <property type="match status" value="1"/>
</dbReference>
<evidence type="ECO:0000256" key="12">
    <source>
        <dbReference type="HAMAP-Rule" id="MF_01382"/>
    </source>
</evidence>
<dbReference type="InterPro" id="IPR001650">
    <property type="entry name" value="Helicase_C-like"/>
</dbReference>
<comment type="function">
    <text evidence="12">Part of the Sec protein translocase complex. Interacts with the SecYEG preprotein conducting channel. Has a central role in coupling the hydrolysis of ATP to the transfer of proteins into and across the cell membrane, serving as an ATP-driven molecular motor driving the stepwise translocation of polypeptide chains across the membrane.</text>
</comment>
<evidence type="ECO:0000256" key="7">
    <source>
        <dbReference type="ARBA" id="ARBA00022840"/>
    </source>
</evidence>
<dbReference type="GO" id="GO:0031522">
    <property type="term" value="C:cell envelope Sec protein transport complex"/>
    <property type="evidence" value="ECO:0007669"/>
    <property type="project" value="TreeGrafter"/>
</dbReference>
<dbReference type="HAMAP" id="MF_01382">
    <property type="entry name" value="SecA"/>
    <property type="match status" value="1"/>
</dbReference>
<dbReference type="PROSITE" id="PS51196">
    <property type="entry name" value="SECA_MOTOR_DEAD"/>
    <property type="match status" value="1"/>
</dbReference>
<dbReference type="PRINTS" id="PR00906">
    <property type="entry name" value="SECA"/>
</dbReference>
<dbReference type="InterPro" id="IPR014001">
    <property type="entry name" value="Helicase_ATP-bd"/>
</dbReference>
<dbReference type="EMBL" id="MWZD01000013">
    <property type="protein sequence ID" value="PRI12081.1"/>
    <property type="molecule type" value="Genomic_DNA"/>
</dbReference>
<organism evidence="16 17">
    <name type="scientific">Leucobacter massiliensis</name>
    <dbReference type="NCBI Taxonomy" id="1686285"/>
    <lineage>
        <taxon>Bacteria</taxon>
        <taxon>Bacillati</taxon>
        <taxon>Actinomycetota</taxon>
        <taxon>Actinomycetes</taxon>
        <taxon>Micrococcales</taxon>
        <taxon>Microbacteriaceae</taxon>
        <taxon>Leucobacter</taxon>
    </lineage>
</organism>
<dbReference type="RefSeq" id="WP_105804390.1">
    <property type="nucleotide sequence ID" value="NZ_MWZD01000013.1"/>
</dbReference>
<dbReference type="FunFam" id="3.40.50.300:FF:000429">
    <property type="entry name" value="Preprotein translocase subunit SecA"/>
    <property type="match status" value="1"/>
</dbReference>
<dbReference type="InterPro" id="IPR011115">
    <property type="entry name" value="SecA_DEAD"/>
</dbReference>
<dbReference type="Pfam" id="PF07517">
    <property type="entry name" value="SecA_DEAD"/>
    <property type="match status" value="1"/>
</dbReference>
<evidence type="ECO:0000259" key="15">
    <source>
        <dbReference type="PROSITE" id="PS51196"/>
    </source>
</evidence>
<protein>
    <recommendedName>
        <fullName evidence="12">Protein translocase subunit SecA</fullName>
        <ecNumber evidence="12">7.4.2.8</ecNumber>
    </recommendedName>
</protein>
<evidence type="ECO:0000256" key="2">
    <source>
        <dbReference type="ARBA" id="ARBA00007650"/>
    </source>
</evidence>
<feature type="binding site" evidence="12">
    <location>
        <position position="486"/>
    </location>
    <ligand>
        <name>ATP</name>
        <dbReference type="ChEBI" id="CHEBI:30616"/>
    </ligand>
</feature>
<keyword evidence="11 12" id="KW-0472">Membrane</keyword>
<dbReference type="InterPro" id="IPR000185">
    <property type="entry name" value="SecA"/>
</dbReference>
<keyword evidence="5 12" id="KW-0963">Cytoplasm</keyword>
<feature type="domain" description="Helicase C-terminal" evidence="14">
    <location>
        <begin position="408"/>
        <end position="568"/>
    </location>
</feature>
<dbReference type="Pfam" id="PF21090">
    <property type="entry name" value="P-loop_SecA"/>
    <property type="match status" value="1"/>
</dbReference>
<dbReference type="InterPro" id="IPR027417">
    <property type="entry name" value="P-loop_NTPase"/>
</dbReference>
<dbReference type="GO" id="GO:0043952">
    <property type="term" value="P:protein transport by the Sec complex"/>
    <property type="evidence" value="ECO:0007669"/>
    <property type="project" value="TreeGrafter"/>
</dbReference>
<keyword evidence="7 12" id="KW-0067">ATP-binding</keyword>
<dbReference type="SMART" id="SM00957">
    <property type="entry name" value="SecA_DEAD"/>
    <property type="match status" value="1"/>
</dbReference>
<evidence type="ECO:0000259" key="13">
    <source>
        <dbReference type="PROSITE" id="PS51192"/>
    </source>
</evidence>